<evidence type="ECO:0000256" key="1">
    <source>
        <dbReference type="SAM" id="SignalP"/>
    </source>
</evidence>
<dbReference type="Proteomes" id="UP000826195">
    <property type="component" value="Unassembled WGS sequence"/>
</dbReference>
<evidence type="ECO:0000313" key="3">
    <source>
        <dbReference type="Proteomes" id="UP000826195"/>
    </source>
</evidence>
<organism evidence="2 3">
    <name type="scientific">Cotesia glomerata</name>
    <name type="common">Lepidopteran parasitic wasp</name>
    <name type="synonym">Apanteles glomeratus</name>
    <dbReference type="NCBI Taxonomy" id="32391"/>
    <lineage>
        <taxon>Eukaryota</taxon>
        <taxon>Metazoa</taxon>
        <taxon>Ecdysozoa</taxon>
        <taxon>Arthropoda</taxon>
        <taxon>Hexapoda</taxon>
        <taxon>Insecta</taxon>
        <taxon>Pterygota</taxon>
        <taxon>Neoptera</taxon>
        <taxon>Endopterygota</taxon>
        <taxon>Hymenoptera</taxon>
        <taxon>Apocrita</taxon>
        <taxon>Ichneumonoidea</taxon>
        <taxon>Braconidae</taxon>
        <taxon>Microgastrinae</taxon>
        <taxon>Cotesia</taxon>
    </lineage>
</organism>
<proteinExistence type="predicted"/>
<evidence type="ECO:0000313" key="2">
    <source>
        <dbReference type="EMBL" id="KAH0557279.1"/>
    </source>
</evidence>
<gene>
    <name evidence="2" type="ORF">KQX54_002698</name>
</gene>
<name>A0AAV7IBE9_COTGL</name>
<feature type="chain" id="PRO_5043809654" evidence="1">
    <location>
        <begin position="22"/>
        <end position="317"/>
    </location>
</feature>
<reference evidence="2 3" key="1">
    <citation type="journal article" date="2021" name="J. Hered.">
        <title>A chromosome-level genome assembly of the parasitoid wasp, Cotesia glomerata (Hymenoptera: Braconidae).</title>
        <authorList>
            <person name="Pinto B.J."/>
            <person name="Weis J.J."/>
            <person name="Gamble T."/>
            <person name="Ode P.J."/>
            <person name="Paul R."/>
            <person name="Zaspel J.M."/>
        </authorList>
    </citation>
    <scope>NUCLEOTIDE SEQUENCE [LARGE SCALE GENOMIC DNA]</scope>
    <source>
        <strain evidence="2">CgM1</strain>
    </source>
</reference>
<protein>
    <submittedName>
        <fullName evidence="2">Uncharacterized protein</fullName>
    </submittedName>
</protein>
<dbReference type="EMBL" id="JAHXZJ010000747">
    <property type="protein sequence ID" value="KAH0557279.1"/>
    <property type="molecule type" value="Genomic_DNA"/>
</dbReference>
<dbReference type="AlphaFoldDB" id="A0AAV7IBE9"/>
<feature type="signal peptide" evidence="1">
    <location>
        <begin position="1"/>
        <end position="21"/>
    </location>
</feature>
<keyword evidence="3" id="KW-1185">Reference proteome</keyword>
<sequence length="317" mass="34640">MPRQIVVIILAGVAVILSVDAAQTDSLTSCVEFGGSCDQHRSCCGENLKCDQSITFGRYECKEKAKLDDSCRETFHCIDILHSVSTLGGACATDRDCKNITNAICIDEKCACKPDTFALTLSACTHVLNSTCSSSADCGIFASHCFENKCQCISDWAPLTDTSCAKRSTLVYCEDALECGEPWHSKCFQNRCVCNVKHIAVSELTCLPTLGGNCWRDDQCMTDNTHCIDFRCQCKPGFVSCTNDRSCCQGYDCTLENAPRGGYGGEISYVCTPFNCIKEGDRCFRNETRCCPGLTCVNKGTPLGGYKEFDIIECTKS</sequence>
<keyword evidence="1" id="KW-0732">Signal</keyword>
<accession>A0AAV7IBE9</accession>
<comment type="caution">
    <text evidence="2">The sequence shown here is derived from an EMBL/GenBank/DDBJ whole genome shotgun (WGS) entry which is preliminary data.</text>
</comment>